<evidence type="ECO:0000256" key="8">
    <source>
        <dbReference type="ARBA" id="ARBA00023136"/>
    </source>
</evidence>
<feature type="compositionally biased region" description="Polar residues" evidence="12">
    <location>
        <begin position="118"/>
        <end position="128"/>
    </location>
</feature>
<evidence type="ECO:0000313" key="14">
    <source>
        <dbReference type="EMBL" id="QXV67848.1"/>
    </source>
</evidence>
<keyword evidence="6 11" id="KW-0946">Virion</keyword>
<evidence type="ECO:0000256" key="12">
    <source>
        <dbReference type="SAM" id="MobiDB-lite"/>
    </source>
</evidence>
<evidence type="ECO:0000256" key="6">
    <source>
        <dbReference type="ARBA" id="ARBA00022844"/>
    </source>
</evidence>
<keyword evidence="4 11" id="KW-0519">Myristate</keyword>
<feature type="compositionally biased region" description="Basic residues" evidence="12">
    <location>
        <begin position="131"/>
        <end position="142"/>
    </location>
</feature>
<keyword evidence="7 11" id="KW-1043">Host membrane</keyword>
<dbReference type="EMBL" id="MZ151943">
    <property type="protein sequence ID" value="QXV67848.1"/>
    <property type="molecule type" value="Genomic_DNA"/>
</dbReference>
<comment type="similarity">
    <text evidence="11">Belongs to the herpesviridae cytoplasmic envelopment protein 3 family.</text>
</comment>
<sequence>MGAELCKRVCCEFGAPSGDPLRDVMGRRVNLRGYDNMPHTSSSESDLEEDDDVDYPSADPQKRRLHPGPSGGGSVLSQKKKHASQQNVYEHPYHEPVVVFKGPGHDDGEEDGNEADRSSLSTVRSSFRQDNKKKKKTKKKKTTSQQSSIMQETDDDPDLDDERSACLGGASSSPPPLPPRGGSQTTAGSGSRRLPRPATPMPSKKIKSRSGSESTTSSRVSMSSSCY</sequence>
<evidence type="ECO:0000256" key="7">
    <source>
        <dbReference type="ARBA" id="ARBA00022870"/>
    </source>
</evidence>
<keyword evidence="8 11" id="KW-0472">Membrane</keyword>
<keyword evidence="2 11" id="KW-0597">Phosphoprotein</keyword>
<dbReference type="Proteomes" id="UP000099188">
    <property type="component" value="Segment"/>
</dbReference>
<dbReference type="GO" id="GO:0046760">
    <property type="term" value="P:viral budding from Golgi membrane"/>
    <property type="evidence" value="ECO:0007669"/>
    <property type="project" value="UniProtKB-UniRule"/>
</dbReference>
<keyword evidence="10 11" id="KW-0449">Lipoprotein</keyword>
<comment type="PTM">
    <text evidence="11">Myristoylation and palmitoylation (probably on one or more of the nearby cysteines at the N-terminus) enable membrane-binding and Golgi apparatus-specific targeting and are essential for efficient packaging.</text>
</comment>
<dbReference type="HAMAP" id="MF_04041">
    <property type="entry name" value="HSV_CEP3_betahv"/>
    <property type="match status" value="1"/>
</dbReference>
<protein>
    <recommendedName>
        <fullName evidence="11">Cytoplasmic envelopment protein 3</fullName>
    </recommendedName>
</protein>
<dbReference type="KEGG" id="vg:935582"/>
<feature type="initiator methionine" description="Removed; by host" evidence="11">
    <location>
        <position position="1"/>
    </location>
</feature>
<dbReference type="GO" id="GO:0019033">
    <property type="term" value="C:viral tegument"/>
    <property type="evidence" value="ECO:0007669"/>
    <property type="project" value="UniProtKB-SubCell"/>
</dbReference>
<keyword evidence="9 11" id="KW-0564">Palmitate</keyword>
<dbReference type="OrthoDB" id="28991at10239"/>
<keyword evidence="15" id="KW-1185">Reference proteome</keyword>
<keyword evidence="1 11" id="KW-1032">Host cell membrane</keyword>
<reference evidence="13 15" key="1">
    <citation type="journal article" date="2003" name="J. Gen. Virol.">
        <title>The human cytomegalovirus genome revisited: comparison with the chimpanzee cytomegalovirus genome.</title>
        <authorList>
            <person name="Davison A.J."/>
            <person name="Dolan A."/>
            <person name="Akter P."/>
            <person name="Addison C."/>
            <person name="Dargan D.J."/>
            <person name="Alcendor D.J."/>
            <person name="McGeoch D.J."/>
            <person name="Hayward G.S."/>
        </authorList>
    </citation>
    <scope>NUCLEOTIDE SEQUENCE [LARGE SCALE GENOMIC DNA]</scope>
    <source>
        <strain evidence="13">Heberling</strain>
    </source>
</reference>
<organism evidence="13 15">
    <name type="scientific">Panine betaherpesvirus 2</name>
    <name type="common">Chimpanzee cytomegalovirus</name>
    <dbReference type="NCBI Taxonomy" id="188763"/>
    <lineage>
        <taxon>Viruses</taxon>
        <taxon>Duplodnaviria</taxon>
        <taxon>Heunggongvirae</taxon>
        <taxon>Peploviricota</taxon>
        <taxon>Herviviricetes</taxon>
        <taxon>Herpesvirales</taxon>
        <taxon>Orthoherpesviridae</taxon>
        <taxon>Betaherpesvirinae</taxon>
        <taxon>Cytomegalovirus</taxon>
        <taxon>Cytomegalovirus paninebeta2</taxon>
    </lineage>
</organism>
<dbReference type="GO" id="GO:0020002">
    <property type="term" value="C:host cell plasma membrane"/>
    <property type="evidence" value="ECO:0007669"/>
    <property type="project" value="UniProtKB-SubCell"/>
</dbReference>
<feature type="compositionally biased region" description="Acidic residues" evidence="12">
    <location>
        <begin position="45"/>
        <end position="54"/>
    </location>
</feature>
<evidence type="ECO:0000256" key="9">
    <source>
        <dbReference type="ARBA" id="ARBA00023139"/>
    </source>
</evidence>
<evidence type="ECO:0000256" key="5">
    <source>
        <dbReference type="ARBA" id="ARBA00022812"/>
    </source>
</evidence>
<dbReference type="GO" id="GO:0044178">
    <property type="term" value="C:host cell Golgi membrane"/>
    <property type="evidence" value="ECO:0007669"/>
    <property type="project" value="UniProtKB-SubCell"/>
</dbReference>
<name>Q8QS01_9BETA</name>
<evidence type="ECO:0000313" key="13">
    <source>
        <dbReference type="EMBL" id="AAM00737.1"/>
    </source>
</evidence>
<evidence type="ECO:0000256" key="2">
    <source>
        <dbReference type="ARBA" id="ARBA00022553"/>
    </source>
</evidence>
<gene>
    <name evidence="13" type="primary">UL99</name>
    <name evidence="13" type="ORF">CCMVgp089</name>
</gene>
<evidence type="ECO:0000256" key="1">
    <source>
        <dbReference type="ARBA" id="ARBA00022511"/>
    </source>
</evidence>
<evidence type="ECO:0000256" key="3">
    <source>
        <dbReference type="ARBA" id="ARBA00022580"/>
    </source>
</evidence>
<keyword evidence="3 11" id="KW-0920">Virion tegument</keyword>
<dbReference type="GO" id="GO:0055036">
    <property type="term" value="C:virion membrane"/>
    <property type="evidence" value="ECO:0007669"/>
    <property type="project" value="UniProtKB-SubCell"/>
</dbReference>
<dbReference type="GeneID" id="935582"/>
<feature type="compositionally biased region" description="Acidic residues" evidence="12">
    <location>
        <begin position="152"/>
        <end position="161"/>
    </location>
</feature>
<dbReference type="EMBL" id="AF480884">
    <property type="protein sequence ID" value="AAM00737.1"/>
    <property type="molecule type" value="Genomic_DNA"/>
</dbReference>
<comment type="PTM">
    <text evidence="11">Phosphorylated. Phosphorylation does not seem to be required for recycling to the host Golgi apparatus. Packaging is selective for underphosphorylated forms.</text>
</comment>
<dbReference type="RefSeq" id="NP_612731.1">
    <property type="nucleotide sequence ID" value="NC_003521.1"/>
</dbReference>
<feature type="region of interest" description="Disordered" evidence="12">
    <location>
        <begin position="32"/>
        <end position="227"/>
    </location>
</feature>
<comment type="subcellular location">
    <subcellularLocation>
        <location evidence="11">Virion tegument</location>
    </subcellularLocation>
    <subcellularLocation>
        <location evidence="11">Virion membrane</location>
        <topology evidence="11">Lipid-anchor</topology>
    </subcellularLocation>
    <subcellularLocation>
        <location evidence="11">Host cell membrane</location>
        <topology evidence="11">Lipid-anchor</topology>
        <orientation evidence="11">Cytoplasmic side</orientation>
    </subcellularLocation>
    <subcellularLocation>
        <location evidence="11">Host Golgi apparatus membrane</location>
        <topology evidence="11">Lipid-anchor</topology>
        <orientation evidence="11">Cytoplasmic side</orientation>
    </subcellularLocation>
    <text evidence="11">Virion membrane-associated tegument protein. Associates with host membrane lipids rafts. During virion morphogenesis, this protein probably accumulates in the endosomes and trans-Golgi where secondary envelopment occurs. It is probably transported to the cell surface from where it is endocytosed and directed to the trans-Golgi network (TGN).</text>
</comment>
<keyword evidence="5 11" id="KW-1040">Host Golgi apparatus</keyword>
<proteinExistence type="inferred from homology"/>
<reference evidence="14" key="2">
    <citation type="submission" date="2021-05" db="EMBL/GenBank/DDBJ databases">
        <title>Cloning and multi-omic analysis of chimpanzee cytomegalovirus: a resource for comparative functional genomics.</title>
        <authorList>
            <person name="Phan Q.V."/>
        </authorList>
    </citation>
    <scope>NUCLEOTIDE SEQUENCE</scope>
    <source>
        <strain evidence="14">Heberling</strain>
    </source>
</reference>
<evidence type="ECO:0000256" key="11">
    <source>
        <dbReference type="HAMAP-Rule" id="MF_04041"/>
    </source>
</evidence>
<feature type="compositionally biased region" description="Low complexity" evidence="12">
    <location>
        <begin position="209"/>
        <end position="227"/>
    </location>
</feature>
<feature type="lipid moiety-binding region" description="N-myristoyl glycine; by host" evidence="11">
    <location>
        <position position="2"/>
    </location>
</feature>
<comment type="function">
    <text evidence="11">Plays an important role in the cytoplasmic envelopment of tegument proteins and capsids during the assembly and egress processes. Participates also in viral entry at the fusion step probably by regulating the core fusion machinery.</text>
</comment>
<comment type="subunit">
    <text evidence="11">Interacts with cytoplasmic envelopment protein 2; this interaction is essential for the proper localization of each protein to the assembly complex and thus for the production of infectious virus.</text>
</comment>
<dbReference type="InterPro" id="IPR034705">
    <property type="entry name" value="HSV_CEP3_betahv"/>
</dbReference>
<evidence type="ECO:0000256" key="10">
    <source>
        <dbReference type="ARBA" id="ARBA00023288"/>
    </source>
</evidence>
<evidence type="ECO:0000313" key="15">
    <source>
        <dbReference type="Proteomes" id="UP000099188"/>
    </source>
</evidence>
<accession>Q8QS01</accession>
<evidence type="ECO:0000256" key="4">
    <source>
        <dbReference type="ARBA" id="ARBA00022707"/>
    </source>
</evidence>